<evidence type="ECO:0000259" key="4">
    <source>
        <dbReference type="Pfam" id="PF00890"/>
    </source>
</evidence>
<dbReference type="SUPFAM" id="SSF56425">
    <property type="entry name" value="Succinate dehydrogenase/fumarate reductase flavoprotein, catalytic domain"/>
    <property type="match status" value="1"/>
</dbReference>
<dbReference type="InterPro" id="IPR015939">
    <property type="entry name" value="Fum_Rdtase/Succ_DH_flav-like_C"/>
</dbReference>
<feature type="active site" description="Proton acceptor" evidence="3">
    <location>
        <position position="290"/>
    </location>
</feature>
<reference evidence="6 7" key="1">
    <citation type="submission" date="2016-08" db="EMBL/GenBank/DDBJ databases">
        <title>New Insights into Marine Group III Euryarchaeota, from dark to light.</title>
        <authorList>
            <person name="Haro-Moreno J.M."/>
            <person name="Rodriguez-Valera F."/>
            <person name="Lopez-Garcia P."/>
            <person name="Moreira D."/>
            <person name="Martin-Cuadrado A.B."/>
        </authorList>
    </citation>
    <scope>NUCLEOTIDE SEQUENCE [LARGE SCALE GENOMIC DNA]</scope>
    <source>
        <strain evidence="6">CG-Epi1</strain>
    </source>
</reference>
<dbReference type="PRINTS" id="PR00368">
    <property type="entry name" value="FADPNR"/>
</dbReference>
<comment type="caution">
    <text evidence="6">The sequence shown here is derived from an EMBL/GenBank/DDBJ whole genome shotgun (WGS) entry which is preliminary data.</text>
</comment>
<feature type="domain" description="FAD-dependent oxidoreductase 2 FAD-binding" evidence="4">
    <location>
        <begin position="12"/>
        <end position="396"/>
    </location>
</feature>
<name>A0A1J5TTL6_9ARCH</name>
<protein>
    <submittedName>
        <fullName evidence="6">Succinate dehydrogenase</fullName>
    </submittedName>
</protein>
<dbReference type="SUPFAM" id="SSF51905">
    <property type="entry name" value="FAD/NAD(P)-binding domain"/>
    <property type="match status" value="1"/>
</dbReference>
<dbReference type="EMBL" id="MIZA01000023">
    <property type="protein sequence ID" value="OIR17100.1"/>
    <property type="molecule type" value="Genomic_DNA"/>
</dbReference>
<evidence type="ECO:0000259" key="5">
    <source>
        <dbReference type="Pfam" id="PF02910"/>
    </source>
</evidence>
<evidence type="ECO:0000313" key="7">
    <source>
        <dbReference type="Proteomes" id="UP000183080"/>
    </source>
</evidence>
<dbReference type="AlphaFoldDB" id="A0A1J5TTL6"/>
<dbReference type="Gene3D" id="3.50.50.60">
    <property type="entry name" value="FAD/NAD(P)-binding domain"/>
    <property type="match status" value="1"/>
</dbReference>
<sequence>MKNGYRTNACNVLVIGSGGAGLRAAIAAHEEGSEVLIIGKRIRNDAHTTLAAGGINAVLGTVDPEDTWIQHFVDTYQEGYNIADPKTVEILVKDAPNRINELIDWGTPFAKTPNGDPDQRYFGAHTYRRTCYAGDYTGRAILSTLLDKVEELNIPIKDMTYVSKLLVDKQDEDYQCFGATAFDIVTGERTVYLADSVVLAAGGHTRIWRRSSSRRDENTGDAMRLALQAGCYLADMEMVQFHPTGMVYPESLAGTLVTEAVRGEGGYLTNFEGERYMKNYDPDRMELSTRDRVALANYTEISEGRGTKNNGVYLDVSHIGKDKILEKLPRMYRQFMESQMLDISKSPMEVAPTAHYSMGGIVVNAETHSTNVKGLYAAGECTSGVHGANRLGGNSLAEILVFGKISGEEAAKFSSNLDLQKRNREIIKNADLELDNLTKKGDELARPLQRAVRDIMWKYCGVVRSGKGLEEGLNELMKIKAASSNIDVRPNAEGFSDLAIALDLLGSIDSAEATIRCAIERTESRGAHQRSDFKDTSNSQNVNYLVHEESGKQVVTSRNVAHLPKELEEPMKKVNDLTVDGRLLE</sequence>
<dbReference type="PIRSF" id="PIRSF000171">
    <property type="entry name" value="SDHA_APRA_LASPO"/>
    <property type="match status" value="1"/>
</dbReference>
<dbReference type="InterPro" id="IPR030664">
    <property type="entry name" value="SdhA/FrdA/AprA"/>
</dbReference>
<dbReference type="Pfam" id="PF00890">
    <property type="entry name" value="FAD_binding_2"/>
    <property type="match status" value="1"/>
</dbReference>
<evidence type="ECO:0000313" key="6">
    <source>
        <dbReference type="EMBL" id="OIR17100.1"/>
    </source>
</evidence>
<dbReference type="InterPro" id="IPR037099">
    <property type="entry name" value="Fum_R/Succ_DH_flav-like_C_sf"/>
</dbReference>
<dbReference type="InterPro" id="IPR036188">
    <property type="entry name" value="FAD/NAD-bd_sf"/>
</dbReference>
<dbReference type="GO" id="GO:0044281">
    <property type="term" value="P:small molecule metabolic process"/>
    <property type="evidence" value="ECO:0007669"/>
    <property type="project" value="UniProtKB-ARBA"/>
</dbReference>
<dbReference type="PRINTS" id="PR00411">
    <property type="entry name" value="PNDRDTASEI"/>
</dbReference>
<dbReference type="PANTHER" id="PTHR11632:SF51">
    <property type="entry name" value="SUCCINATE DEHYDROGENASE [UBIQUINONE] FLAVOPROTEIN SUBUNIT, MITOCHONDRIAL"/>
    <property type="match status" value="1"/>
</dbReference>
<dbReference type="Pfam" id="PF02910">
    <property type="entry name" value="Succ_DH_flav_C"/>
    <property type="match status" value="1"/>
</dbReference>
<dbReference type="PANTHER" id="PTHR11632">
    <property type="entry name" value="SUCCINATE DEHYDROGENASE 2 FLAVOPROTEIN SUBUNIT"/>
    <property type="match status" value="1"/>
</dbReference>
<dbReference type="InterPro" id="IPR027477">
    <property type="entry name" value="Succ_DH/fumarate_Rdtase_cat_sf"/>
</dbReference>
<gene>
    <name evidence="6" type="ORF">BD935_02625</name>
</gene>
<keyword evidence="2" id="KW-0560">Oxidoreductase</keyword>
<feature type="domain" description="Fumarate reductase/succinate dehydrogenase flavoprotein-like C-terminal" evidence="5">
    <location>
        <begin position="450"/>
        <end position="548"/>
    </location>
</feature>
<dbReference type="GO" id="GO:0016491">
    <property type="term" value="F:oxidoreductase activity"/>
    <property type="evidence" value="ECO:0007669"/>
    <property type="project" value="UniProtKB-KW"/>
</dbReference>
<dbReference type="SUPFAM" id="SSF46977">
    <property type="entry name" value="Succinate dehydrogenase/fumarate reductase flavoprotein C-terminal domain"/>
    <property type="match status" value="1"/>
</dbReference>
<keyword evidence="1" id="KW-0285">Flavoprotein</keyword>
<organism evidence="6 7">
    <name type="scientific">Marine Group III euryarchaeote CG-Epi1</name>
    <dbReference type="NCBI Taxonomy" id="1888995"/>
    <lineage>
        <taxon>Archaea</taxon>
        <taxon>Methanobacteriati</taxon>
        <taxon>Thermoplasmatota</taxon>
        <taxon>Thermoplasmata</taxon>
        <taxon>Candidatus Thermoprofundales</taxon>
    </lineage>
</organism>
<dbReference type="FunFam" id="3.90.700.10:FF:000002">
    <property type="entry name" value="L-aspartate oxidase"/>
    <property type="match status" value="1"/>
</dbReference>
<dbReference type="Gene3D" id="3.90.700.10">
    <property type="entry name" value="Succinate dehydrogenase/fumarate reductase flavoprotein, catalytic domain"/>
    <property type="match status" value="1"/>
</dbReference>
<evidence type="ECO:0000256" key="2">
    <source>
        <dbReference type="ARBA" id="ARBA00023002"/>
    </source>
</evidence>
<proteinExistence type="predicted"/>
<evidence type="ECO:0000256" key="1">
    <source>
        <dbReference type="ARBA" id="ARBA00022630"/>
    </source>
</evidence>
<accession>A0A1J5TTL6</accession>
<dbReference type="Proteomes" id="UP000183080">
    <property type="component" value="Unassembled WGS sequence"/>
</dbReference>
<dbReference type="InterPro" id="IPR003953">
    <property type="entry name" value="FAD-dep_OxRdtase_2_FAD-bd"/>
</dbReference>
<evidence type="ECO:0000256" key="3">
    <source>
        <dbReference type="PIRSR" id="PIRSR000171-1"/>
    </source>
</evidence>
<dbReference type="Gene3D" id="1.20.58.100">
    <property type="entry name" value="Fumarate reductase/succinate dehydrogenase flavoprotein-like, C-terminal domain"/>
    <property type="match status" value="1"/>
</dbReference>
<dbReference type="STRING" id="1888995.BD935_02625"/>